<organism evidence="1 2">
    <name type="scientific">Candidatus Shapirobacteria bacterium CG_4_8_14_3_um_filter_39_11</name>
    <dbReference type="NCBI Taxonomy" id="1974875"/>
    <lineage>
        <taxon>Bacteria</taxon>
        <taxon>Candidatus Shapironibacteriota</taxon>
    </lineage>
</organism>
<comment type="caution">
    <text evidence="1">The sequence shown here is derived from an EMBL/GenBank/DDBJ whole genome shotgun (WGS) entry which is preliminary data.</text>
</comment>
<evidence type="ECO:0000313" key="2">
    <source>
        <dbReference type="Proteomes" id="UP000230384"/>
    </source>
</evidence>
<evidence type="ECO:0000313" key="1">
    <source>
        <dbReference type="EMBL" id="PJC76269.1"/>
    </source>
</evidence>
<name>A0A2M8GFZ9_9BACT</name>
<reference evidence="2" key="1">
    <citation type="submission" date="2017-09" db="EMBL/GenBank/DDBJ databases">
        <title>Depth-based differentiation of microbial function through sediment-hosted aquifers and enrichment of novel symbionts in the deep terrestrial subsurface.</title>
        <authorList>
            <person name="Probst A.J."/>
            <person name="Ladd B."/>
            <person name="Jarett J.K."/>
            <person name="Geller-Mcgrath D.E."/>
            <person name="Sieber C.M.K."/>
            <person name="Emerson J.B."/>
            <person name="Anantharaman K."/>
            <person name="Thomas B.C."/>
            <person name="Malmstrom R."/>
            <person name="Stieglmeier M."/>
            <person name="Klingl A."/>
            <person name="Woyke T."/>
            <person name="Ryan C.M."/>
            <person name="Banfield J.F."/>
        </authorList>
    </citation>
    <scope>NUCLEOTIDE SEQUENCE [LARGE SCALE GENOMIC DNA]</scope>
</reference>
<proteinExistence type="predicted"/>
<dbReference type="EMBL" id="PFQN01000046">
    <property type="protein sequence ID" value="PJC76269.1"/>
    <property type="molecule type" value="Genomic_DNA"/>
</dbReference>
<sequence length="80" mass="8773">MSANPEKEEHSFFVKEENCGIAVTDQNTGNKFFQTQNGGWFWLASPRNPFGEDVAITGKTAEYLSGIVQTAQESPCLGQS</sequence>
<protein>
    <submittedName>
        <fullName evidence="1">Uncharacterized protein</fullName>
    </submittedName>
</protein>
<dbReference type="AlphaFoldDB" id="A0A2M8GFZ9"/>
<dbReference type="Proteomes" id="UP000230384">
    <property type="component" value="Unassembled WGS sequence"/>
</dbReference>
<gene>
    <name evidence="1" type="ORF">CO010_03045</name>
</gene>
<accession>A0A2M8GFZ9</accession>